<dbReference type="Proteomes" id="UP000176498">
    <property type="component" value="Unassembled WGS sequence"/>
</dbReference>
<accession>A0A1G1XSM2</accession>
<name>A0A1G1XSM2_9BACT</name>
<dbReference type="AlphaFoldDB" id="A0A1G1XSM2"/>
<proteinExistence type="predicted"/>
<dbReference type="EMBL" id="MHHZ01000005">
    <property type="protein sequence ID" value="OGY42317.1"/>
    <property type="molecule type" value="Genomic_DNA"/>
</dbReference>
<evidence type="ECO:0000313" key="1">
    <source>
        <dbReference type="EMBL" id="OGY42317.1"/>
    </source>
</evidence>
<reference evidence="1 2" key="1">
    <citation type="journal article" date="2016" name="Nat. Commun.">
        <title>Thousands of microbial genomes shed light on interconnected biogeochemical processes in an aquifer system.</title>
        <authorList>
            <person name="Anantharaman K."/>
            <person name="Brown C.T."/>
            <person name="Hug L.A."/>
            <person name="Sharon I."/>
            <person name="Castelle C.J."/>
            <person name="Probst A.J."/>
            <person name="Thomas B.C."/>
            <person name="Singh A."/>
            <person name="Wilkins M.J."/>
            <person name="Karaoz U."/>
            <person name="Brodie E.L."/>
            <person name="Williams K.H."/>
            <person name="Hubbard S.S."/>
            <person name="Banfield J.F."/>
        </authorList>
    </citation>
    <scope>NUCLEOTIDE SEQUENCE [LARGE SCALE GENOMIC DNA]</scope>
</reference>
<comment type="caution">
    <text evidence="1">The sequence shown here is derived from an EMBL/GenBank/DDBJ whole genome shotgun (WGS) entry which is preliminary data.</text>
</comment>
<organism evidence="1 2">
    <name type="scientific">Candidatus Buchananbacteria bacterium RBG_13_36_9</name>
    <dbReference type="NCBI Taxonomy" id="1797530"/>
    <lineage>
        <taxon>Bacteria</taxon>
        <taxon>Candidatus Buchananiibacteriota</taxon>
    </lineage>
</organism>
<evidence type="ECO:0000313" key="2">
    <source>
        <dbReference type="Proteomes" id="UP000176498"/>
    </source>
</evidence>
<sequence length="324" mass="34674">MVHVARAGLVTEFSNQLSSQVISSAANHNILFKISSNFSPNKTIELFFESDFDLSEINYTDLDFKDDDVDLNLGAVPGAGSDSNIGVSVAGQTITLTQNDTDSVAAGSIIRITIGTNADYQVQGDKQIFNPSVAETYKISLSGTIGDYGTISVQILNSDSIGMQAQIIPQLSFKIRNTADTEDNNACSLGTITYFGISQCSYRLAAETNANSGFQIFIKTDGNFRNETNYIANIAENSQVTEGLEGYGLAITAGNGLIEEGDFNDDETPISTGDVVLIKSDSVYNYTQGDLNTSSLITHKAAVSTQTKAGAYGQQIIYSILANY</sequence>
<protein>
    <submittedName>
        <fullName evidence="1">Uncharacterized protein</fullName>
    </submittedName>
</protein>
<gene>
    <name evidence="1" type="ORF">A2Y82_04995</name>
</gene>